<dbReference type="PANTHER" id="PTHR47926">
    <property type="entry name" value="PENTATRICOPEPTIDE REPEAT-CONTAINING PROTEIN"/>
    <property type="match status" value="1"/>
</dbReference>
<dbReference type="InterPro" id="IPR046849">
    <property type="entry name" value="E2_motif"/>
</dbReference>
<gene>
    <name evidence="3" type="ORF">Adt_25373</name>
</gene>
<reference evidence="4" key="1">
    <citation type="submission" date="2024-07" db="EMBL/GenBank/DDBJ databases">
        <title>Two chromosome-level genome assemblies of Korean endemic species Abeliophyllum distichum and Forsythia ovata (Oleaceae).</title>
        <authorList>
            <person name="Jang H."/>
        </authorList>
    </citation>
    <scope>NUCLEOTIDE SEQUENCE [LARGE SCALE GENOMIC DNA]</scope>
</reference>
<dbReference type="InterPro" id="IPR046960">
    <property type="entry name" value="PPR_At4g14850-like_plant"/>
</dbReference>
<keyword evidence="4" id="KW-1185">Reference proteome</keyword>
<feature type="repeat" description="PPR" evidence="2">
    <location>
        <begin position="139"/>
        <end position="173"/>
    </location>
</feature>
<dbReference type="FunFam" id="1.25.40.10:FF:001086">
    <property type="entry name" value="Pentatricopeptide repeat-containing protein At4g33170"/>
    <property type="match status" value="1"/>
</dbReference>
<feature type="repeat" description="PPR" evidence="2">
    <location>
        <begin position="644"/>
        <end position="678"/>
    </location>
</feature>
<sequence length="964" mass="108491">MASRCLTRRLLFLPKPPFHNLASVSIFKISTVTQATQAPSIYRKTFSHIFQECSSQRALEPGKQAHARMIISGFKPTIFVTNCLIQLYIKSCRLECANKVFDEMSQRDTVSWNAMIFGYSINGKMGLAQSSFDLMTEKDAISWNSLISGYLQNGNYLKAVEIFVVMSREGVFYDETTFSVVLRACSGLEDNVLGVQVHGIVVKLGFDCDVVTGSAILDMYAKCKRLDESLIFFYQMPAKNWVSWSALIAGCVQNDEPVGGIELFKEMQREGVGVSQSTYASVFRSCAGLSSLRLGSQLHGHALKNNFGVDTIVGTATLDMYAKCNNLYDARKVFNLLPNHNLQSYNALITGYARGDHGFDALQLFLHLLKSGLGFDEISLSGAFSACAVINGRQEGIQLHGLATKTPFQSNVCVANAILDMYGKCGALVEARCVFDKMETRDAVSWNAIIAAYEQNKTEEETLLLFAWMLQSRMEPDEFTYGSVLKACAGRQALNSGREIHGRVIKSGMGLDSFVGSVLVDMYCKCSMIEDAEKLHYRMEEQTTVSWNAIISGFSSHEQSEGAQNFFSKMLEMGVKPDNFTFATILDTCANLATVGLGKQLHAQIIKQDLQSDVYINSTLVDMYSKCGNMQDSRLMFDKSPNRDFVTWNAMVCAYANHGLGKEALQIFEKMQLQNVRPNHATFVAVLRACAHICLVERGLFYFNSMQTDYGLDPQLEHYSSIVDILGRSGQVTDALKLIEEMPFKADDVIWRTLLSICKMHGNVEVAEKAASSLLQLDPEDSSAYVLLSNIYADAEMWTEVSNMRKVMRYGRLKKEPGCSWIEVQSEVHMFLAMDKTHPICNEIYEYLDMLIREMRWAGHASDSKLMLRLRSRLFSRFTAAVLKLRGEKIGHSRVKTTHIHIMNYNLSGVIVDLTLQNHFFCFVIWRFWSWKRDRKGVEKEKSNMKANQVGITKQNSSISLRYR</sequence>
<dbReference type="Pfam" id="PF01535">
    <property type="entry name" value="PPR"/>
    <property type="match status" value="7"/>
</dbReference>
<evidence type="ECO:0000313" key="3">
    <source>
        <dbReference type="EMBL" id="KAL2499823.1"/>
    </source>
</evidence>
<feature type="repeat" description="PPR" evidence="2">
    <location>
        <begin position="442"/>
        <end position="476"/>
    </location>
</feature>
<accession>A0ABD1SJ96</accession>
<organism evidence="3 4">
    <name type="scientific">Abeliophyllum distichum</name>
    <dbReference type="NCBI Taxonomy" id="126358"/>
    <lineage>
        <taxon>Eukaryota</taxon>
        <taxon>Viridiplantae</taxon>
        <taxon>Streptophyta</taxon>
        <taxon>Embryophyta</taxon>
        <taxon>Tracheophyta</taxon>
        <taxon>Spermatophyta</taxon>
        <taxon>Magnoliopsida</taxon>
        <taxon>eudicotyledons</taxon>
        <taxon>Gunneridae</taxon>
        <taxon>Pentapetalae</taxon>
        <taxon>asterids</taxon>
        <taxon>lamiids</taxon>
        <taxon>Lamiales</taxon>
        <taxon>Oleaceae</taxon>
        <taxon>Forsythieae</taxon>
        <taxon>Abeliophyllum</taxon>
    </lineage>
</organism>
<dbReference type="Gene3D" id="1.25.40.10">
    <property type="entry name" value="Tetratricopeptide repeat domain"/>
    <property type="match status" value="8"/>
</dbReference>
<evidence type="ECO:0000313" key="4">
    <source>
        <dbReference type="Proteomes" id="UP001604336"/>
    </source>
</evidence>
<evidence type="ECO:0000256" key="1">
    <source>
        <dbReference type="ARBA" id="ARBA00022737"/>
    </source>
</evidence>
<dbReference type="InterPro" id="IPR046848">
    <property type="entry name" value="E_motif"/>
</dbReference>
<feature type="repeat" description="PPR" evidence="2">
    <location>
        <begin position="341"/>
        <end position="375"/>
    </location>
</feature>
<dbReference type="FunFam" id="1.25.40.10:FF:000670">
    <property type="entry name" value="Pentatricopeptide repeat-containing protein"/>
    <property type="match status" value="1"/>
</dbReference>
<dbReference type="SUPFAM" id="SSF48452">
    <property type="entry name" value="TPR-like"/>
    <property type="match status" value="1"/>
</dbReference>
<feature type="repeat" description="PPR" evidence="2">
    <location>
        <begin position="543"/>
        <end position="577"/>
    </location>
</feature>
<dbReference type="FunFam" id="1.25.40.10:FF:000669">
    <property type="entry name" value="Pentatricopeptide repeat-containing protein At4g33990"/>
    <property type="match status" value="1"/>
</dbReference>
<dbReference type="NCBIfam" id="TIGR00756">
    <property type="entry name" value="PPR"/>
    <property type="match status" value="4"/>
</dbReference>
<dbReference type="EMBL" id="JBFOLK010000007">
    <property type="protein sequence ID" value="KAL2499823.1"/>
    <property type="molecule type" value="Genomic_DNA"/>
</dbReference>
<dbReference type="FunFam" id="1.25.40.10:FF:000031">
    <property type="entry name" value="Pentatricopeptide repeat-containing protein mitochondrial"/>
    <property type="match status" value="1"/>
</dbReference>
<dbReference type="Pfam" id="PF13041">
    <property type="entry name" value="PPR_2"/>
    <property type="match status" value="4"/>
</dbReference>
<dbReference type="PANTHER" id="PTHR47926:SF406">
    <property type="entry name" value="REPEAT (PPR) SUPERFAMILY PROTEIN, PUTATIVE-RELATED"/>
    <property type="match status" value="1"/>
</dbReference>
<dbReference type="FunFam" id="1.25.40.10:FF:000780">
    <property type="entry name" value="Pentatricopeptide repeat-containing protein isoform A"/>
    <property type="match status" value="1"/>
</dbReference>
<dbReference type="FunFam" id="1.25.40.10:FF:000366">
    <property type="entry name" value="Pentatricopeptide (PPR) repeat-containing protein"/>
    <property type="match status" value="1"/>
</dbReference>
<keyword evidence="1" id="KW-0677">Repeat</keyword>
<dbReference type="InterPro" id="IPR011990">
    <property type="entry name" value="TPR-like_helical_dom_sf"/>
</dbReference>
<dbReference type="InterPro" id="IPR002885">
    <property type="entry name" value="PPR_rpt"/>
</dbReference>
<feature type="repeat" description="PPR" evidence="2">
    <location>
        <begin position="240"/>
        <end position="274"/>
    </location>
</feature>
<comment type="caution">
    <text evidence="3">The sequence shown here is derived from an EMBL/GenBank/DDBJ whole genome shotgun (WGS) entry which is preliminary data.</text>
</comment>
<protein>
    <submittedName>
        <fullName evidence="3">Pentatricopeptide repeat-containing protein</fullName>
    </submittedName>
</protein>
<dbReference type="Pfam" id="PF20430">
    <property type="entry name" value="Eplus_motif"/>
    <property type="match status" value="1"/>
</dbReference>
<dbReference type="AlphaFoldDB" id="A0ABD1SJ96"/>
<dbReference type="Proteomes" id="UP001604336">
    <property type="component" value="Unassembled WGS sequence"/>
</dbReference>
<dbReference type="PROSITE" id="PS51375">
    <property type="entry name" value="PPR"/>
    <property type="match status" value="6"/>
</dbReference>
<evidence type="ECO:0000256" key="2">
    <source>
        <dbReference type="PROSITE-ProRule" id="PRU00708"/>
    </source>
</evidence>
<name>A0ABD1SJ96_9LAMI</name>
<proteinExistence type="predicted"/>
<dbReference type="Pfam" id="PF20431">
    <property type="entry name" value="E_motif"/>
    <property type="match status" value="1"/>
</dbReference>